<feature type="domain" description="HTH deoR-type" evidence="4">
    <location>
        <begin position="10"/>
        <end position="65"/>
    </location>
</feature>
<accession>A0A380EGW4</accession>
<evidence type="ECO:0000256" key="2">
    <source>
        <dbReference type="ARBA" id="ARBA00023015"/>
    </source>
</evidence>
<organism evidence="5 6">
    <name type="scientific">Staphylococcus aureus</name>
    <dbReference type="NCBI Taxonomy" id="1280"/>
    <lineage>
        <taxon>Bacteria</taxon>
        <taxon>Bacillati</taxon>
        <taxon>Bacillota</taxon>
        <taxon>Bacilli</taxon>
        <taxon>Bacillales</taxon>
        <taxon>Staphylococcaceae</taxon>
        <taxon>Staphylococcus</taxon>
    </lineage>
</organism>
<dbReference type="PROSITE" id="PS51000">
    <property type="entry name" value="HTH_DEOR_2"/>
    <property type="match status" value="1"/>
</dbReference>
<proteinExistence type="predicted"/>
<dbReference type="GO" id="GO:0003700">
    <property type="term" value="F:DNA-binding transcription factor activity"/>
    <property type="evidence" value="ECO:0007669"/>
    <property type="project" value="InterPro"/>
</dbReference>
<gene>
    <name evidence="5" type="primary">ulaR</name>
    <name evidence="5" type="ORF">NCTC10702_01170</name>
</gene>
<name>A0A380EGW4_STAAU</name>
<dbReference type="PANTHER" id="PTHR30363">
    <property type="entry name" value="HTH-TYPE TRANSCRIPTIONAL REGULATOR SRLR-RELATED"/>
    <property type="match status" value="1"/>
</dbReference>
<dbReference type="Pfam" id="PF08220">
    <property type="entry name" value="HTH_DeoR"/>
    <property type="match status" value="1"/>
</dbReference>
<evidence type="ECO:0000256" key="3">
    <source>
        <dbReference type="ARBA" id="ARBA00023163"/>
    </source>
</evidence>
<dbReference type="Proteomes" id="UP000254116">
    <property type="component" value="Unassembled WGS sequence"/>
</dbReference>
<evidence type="ECO:0000259" key="4">
    <source>
        <dbReference type="PROSITE" id="PS51000"/>
    </source>
</evidence>
<protein>
    <submittedName>
        <fullName evidence="5">Fructose repressor</fullName>
    </submittedName>
</protein>
<evidence type="ECO:0000313" key="5">
    <source>
        <dbReference type="EMBL" id="SUL33134.1"/>
    </source>
</evidence>
<evidence type="ECO:0000256" key="1">
    <source>
        <dbReference type="ARBA" id="ARBA00022736"/>
    </source>
</evidence>
<dbReference type="AlphaFoldDB" id="A0A380EGW4"/>
<evidence type="ECO:0000313" key="6">
    <source>
        <dbReference type="Proteomes" id="UP000254116"/>
    </source>
</evidence>
<sequence>MRWGDDDNLLKKDTSLILEELSHKDFLTLQELIDRTGCSASTIRRDLSKLQQLGKLQRVHGGAMLKKIVWLRRI</sequence>
<dbReference type="InterPro" id="IPR001034">
    <property type="entry name" value="DeoR_HTH"/>
</dbReference>
<dbReference type="SUPFAM" id="SSF46785">
    <property type="entry name" value="Winged helix' DNA-binding domain"/>
    <property type="match status" value="1"/>
</dbReference>
<dbReference type="EMBL" id="UHBY01000003">
    <property type="protein sequence ID" value="SUL33134.1"/>
    <property type="molecule type" value="Genomic_DNA"/>
</dbReference>
<dbReference type="InterPro" id="IPR050313">
    <property type="entry name" value="Carb_Metab_HTH_regulators"/>
</dbReference>
<dbReference type="SMART" id="SM00420">
    <property type="entry name" value="HTH_DEOR"/>
    <property type="match status" value="1"/>
</dbReference>
<keyword evidence="3" id="KW-0804">Transcription</keyword>
<keyword evidence="1" id="KW-0423">Lactose metabolism</keyword>
<dbReference type="InterPro" id="IPR036388">
    <property type="entry name" value="WH-like_DNA-bd_sf"/>
</dbReference>
<dbReference type="Gene3D" id="1.10.10.10">
    <property type="entry name" value="Winged helix-like DNA-binding domain superfamily/Winged helix DNA-binding domain"/>
    <property type="match status" value="1"/>
</dbReference>
<keyword evidence="2" id="KW-0805">Transcription regulation</keyword>
<dbReference type="PRINTS" id="PR00037">
    <property type="entry name" value="HTHLACR"/>
</dbReference>
<dbReference type="GO" id="GO:0005988">
    <property type="term" value="P:lactose metabolic process"/>
    <property type="evidence" value="ECO:0007669"/>
    <property type="project" value="UniProtKB-KW"/>
</dbReference>
<reference evidence="5 6" key="1">
    <citation type="submission" date="2018-06" db="EMBL/GenBank/DDBJ databases">
        <authorList>
            <consortium name="Pathogen Informatics"/>
            <person name="Doyle S."/>
        </authorList>
    </citation>
    <scope>NUCLEOTIDE SEQUENCE [LARGE SCALE GENOMIC DNA]</scope>
    <source>
        <strain evidence="5 6">NCTC10702</strain>
    </source>
</reference>
<dbReference type="PANTHER" id="PTHR30363:SF56">
    <property type="entry name" value="TRANSCRIPTIONAL REGULATOR, DEOR FAMILY"/>
    <property type="match status" value="1"/>
</dbReference>
<dbReference type="InterPro" id="IPR036390">
    <property type="entry name" value="WH_DNA-bd_sf"/>
</dbReference>